<dbReference type="RefSeq" id="XP_060328095.1">
    <property type="nucleotide sequence ID" value="XM_060473734.1"/>
</dbReference>
<organism evidence="1 2">
    <name type="scientific">Armillaria tabescens</name>
    <name type="common">Ringless honey mushroom</name>
    <name type="synonym">Agaricus tabescens</name>
    <dbReference type="NCBI Taxonomy" id="1929756"/>
    <lineage>
        <taxon>Eukaryota</taxon>
        <taxon>Fungi</taxon>
        <taxon>Dikarya</taxon>
        <taxon>Basidiomycota</taxon>
        <taxon>Agaricomycotina</taxon>
        <taxon>Agaricomycetes</taxon>
        <taxon>Agaricomycetidae</taxon>
        <taxon>Agaricales</taxon>
        <taxon>Marasmiineae</taxon>
        <taxon>Physalacriaceae</taxon>
        <taxon>Desarmillaria</taxon>
    </lineage>
</organism>
<evidence type="ECO:0000313" key="1">
    <source>
        <dbReference type="EMBL" id="KAK0452759.1"/>
    </source>
</evidence>
<dbReference type="EMBL" id="JAUEPS010000030">
    <property type="protein sequence ID" value="KAK0452759.1"/>
    <property type="molecule type" value="Genomic_DNA"/>
</dbReference>
<dbReference type="AlphaFoldDB" id="A0AA39K1G5"/>
<gene>
    <name evidence="1" type="ORF">EV420DRAFT_1558299</name>
</gene>
<protein>
    <recommendedName>
        <fullName evidence="3">HNH nuclease domain-containing protein</fullName>
    </recommendedName>
</protein>
<dbReference type="GeneID" id="85357282"/>
<name>A0AA39K1G5_ARMTA</name>
<sequence length="245" mass="27572">MRRSQNKSTKPFLRRVTIATEWLYDETQGYHDPSSSIQVMKRQQYICPVTGRHSTYFASKAKDPEQSFASVKSTHILRPAVTEAFNDDEKAIQILRALTGSEMDAIFNTIAIDDPSNGIGFEHNCGTSFEQFMFSLQATEVPNEYAIRTHHPSPKFVFPMPPTTDRVVFKDHSNSDPPIPIPSPRLLRLHAVVANILHASGAGQVINRFEWQHGEHGSGLLVTSGYDFETVLMSIRTRQILATDQ</sequence>
<proteinExistence type="predicted"/>
<evidence type="ECO:0008006" key="3">
    <source>
        <dbReference type="Google" id="ProtNLM"/>
    </source>
</evidence>
<evidence type="ECO:0000313" key="2">
    <source>
        <dbReference type="Proteomes" id="UP001175211"/>
    </source>
</evidence>
<dbReference type="Proteomes" id="UP001175211">
    <property type="component" value="Unassembled WGS sequence"/>
</dbReference>
<comment type="caution">
    <text evidence="1">The sequence shown here is derived from an EMBL/GenBank/DDBJ whole genome shotgun (WGS) entry which is preliminary data.</text>
</comment>
<keyword evidence="2" id="KW-1185">Reference proteome</keyword>
<accession>A0AA39K1G5</accession>
<reference evidence="1" key="1">
    <citation type="submission" date="2023-06" db="EMBL/GenBank/DDBJ databases">
        <authorList>
            <consortium name="Lawrence Berkeley National Laboratory"/>
            <person name="Ahrendt S."/>
            <person name="Sahu N."/>
            <person name="Indic B."/>
            <person name="Wong-Bajracharya J."/>
            <person name="Merenyi Z."/>
            <person name="Ke H.-M."/>
            <person name="Monk M."/>
            <person name="Kocsube S."/>
            <person name="Drula E."/>
            <person name="Lipzen A."/>
            <person name="Balint B."/>
            <person name="Henrissat B."/>
            <person name="Andreopoulos B."/>
            <person name="Martin F.M."/>
            <person name="Harder C.B."/>
            <person name="Rigling D."/>
            <person name="Ford K.L."/>
            <person name="Foster G.D."/>
            <person name="Pangilinan J."/>
            <person name="Papanicolaou A."/>
            <person name="Barry K."/>
            <person name="LaButti K."/>
            <person name="Viragh M."/>
            <person name="Koriabine M."/>
            <person name="Yan M."/>
            <person name="Riley R."/>
            <person name="Champramary S."/>
            <person name="Plett K.L."/>
            <person name="Tsai I.J."/>
            <person name="Slot J."/>
            <person name="Sipos G."/>
            <person name="Plett J."/>
            <person name="Nagy L.G."/>
            <person name="Grigoriev I.V."/>
        </authorList>
    </citation>
    <scope>NUCLEOTIDE SEQUENCE</scope>
    <source>
        <strain evidence="1">CCBAS 213</strain>
    </source>
</reference>